<dbReference type="AlphaFoldDB" id="A0A5K1JFF5"/>
<protein>
    <recommendedName>
        <fullName evidence="2">cysteine-S-conjugate beta-lyase</fullName>
        <ecNumber evidence="2">4.4.1.13</ecNumber>
    </recommendedName>
</protein>
<dbReference type="GO" id="GO:0047804">
    <property type="term" value="F:cysteine-S-conjugate beta-lyase activity"/>
    <property type="evidence" value="ECO:0007669"/>
    <property type="project" value="UniProtKB-EC"/>
</dbReference>
<sequence length="395" mass="45251">MSVYDFDSMADRSLDHARKWDPAIIKKKFPKAGDDYIPMWIADMDFAAAPPIRARLAEVAQNGAYGYGYAHDGFYNAVINWQRRRHNNEVKREWITLAYGTVPTIHYLYQAFCQPNDCVILNTPVYDPFGYAAHNNGFRVIENPLIYRDRTYHIDFDLLEEQMDRFRPRVHLFCSPHNPGGRIWTLEEITRVAEICHKYNCLLVVDEVHCEHIMAGSFVSALQLHDRHLDNLIVLTSPNKGFNLGGLKTSYSMIPSERIRSIFRHRLEMNSITSPNTFGCAAIIAAYDESEEWLDQITDYLRESYAQTATFIEEKMEGWELMRMDASYLPWVNIAGTGATATEICDHMATEAGVIVGDGTFYVANGADFVRLNLGMPRKLVIEAMERMASHQLIK</sequence>
<dbReference type="PANTHER" id="PTHR43525">
    <property type="entry name" value="PROTEIN MALY"/>
    <property type="match status" value="1"/>
</dbReference>
<proteinExistence type="inferred from homology"/>
<evidence type="ECO:0000313" key="7">
    <source>
        <dbReference type="EMBL" id="VWM03076.1"/>
    </source>
</evidence>
<dbReference type="SUPFAM" id="SSF53383">
    <property type="entry name" value="PLP-dependent transferases"/>
    <property type="match status" value="1"/>
</dbReference>
<feature type="domain" description="Aminotransferase class I/classII large" evidence="6">
    <location>
        <begin position="61"/>
        <end position="387"/>
    </location>
</feature>
<accession>A0A5K1JFF5</accession>
<dbReference type="CDD" id="cd00609">
    <property type="entry name" value="AAT_like"/>
    <property type="match status" value="1"/>
</dbReference>
<dbReference type="GO" id="GO:0030170">
    <property type="term" value="F:pyridoxal phosphate binding"/>
    <property type="evidence" value="ECO:0007669"/>
    <property type="project" value="InterPro"/>
</dbReference>
<dbReference type="InterPro" id="IPR015424">
    <property type="entry name" value="PyrdxlP-dep_Trfase"/>
</dbReference>
<dbReference type="RefSeq" id="WP_152077263.1">
    <property type="nucleotide sequence ID" value="NZ_CAAKNU010000010.1"/>
</dbReference>
<dbReference type="Gene3D" id="3.40.640.10">
    <property type="entry name" value="Type I PLP-dependent aspartate aminotransferase-like (Major domain)"/>
    <property type="match status" value="1"/>
</dbReference>
<dbReference type="InterPro" id="IPR015422">
    <property type="entry name" value="PyrdxlP-dep_Trfase_small"/>
</dbReference>
<evidence type="ECO:0000259" key="6">
    <source>
        <dbReference type="Pfam" id="PF00155"/>
    </source>
</evidence>
<name>A0A5K1JFF5_9ACTN</name>
<dbReference type="PANTHER" id="PTHR43525:SF1">
    <property type="entry name" value="PROTEIN MALY"/>
    <property type="match status" value="1"/>
</dbReference>
<evidence type="ECO:0000313" key="8">
    <source>
        <dbReference type="Proteomes" id="UP000361836"/>
    </source>
</evidence>
<dbReference type="InterPro" id="IPR004839">
    <property type="entry name" value="Aminotransferase_I/II_large"/>
</dbReference>
<evidence type="ECO:0000256" key="5">
    <source>
        <dbReference type="ARBA" id="ARBA00037974"/>
    </source>
</evidence>
<evidence type="ECO:0000256" key="3">
    <source>
        <dbReference type="ARBA" id="ARBA00022898"/>
    </source>
</evidence>
<comment type="cofactor">
    <cofactor evidence="1">
        <name>pyridoxal 5'-phosphate</name>
        <dbReference type="ChEBI" id="CHEBI:597326"/>
    </cofactor>
</comment>
<evidence type="ECO:0000256" key="2">
    <source>
        <dbReference type="ARBA" id="ARBA00012224"/>
    </source>
</evidence>
<comment type="similarity">
    <text evidence="5">Belongs to the class-II pyridoxal-phosphate-dependent aminotransferase family. MalY/PatB cystathionine beta-lyase subfamily.</text>
</comment>
<dbReference type="EC" id="4.4.1.13" evidence="2"/>
<evidence type="ECO:0000256" key="1">
    <source>
        <dbReference type="ARBA" id="ARBA00001933"/>
    </source>
</evidence>
<dbReference type="Proteomes" id="UP000361836">
    <property type="component" value="Unassembled WGS sequence"/>
</dbReference>
<organism evidence="7 8">
    <name type="scientific">Collinsella aerofaciens</name>
    <dbReference type="NCBI Taxonomy" id="74426"/>
    <lineage>
        <taxon>Bacteria</taxon>
        <taxon>Bacillati</taxon>
        <taxon>Actinomycetota</taxon>
        <taxon>Coriobacteriia</taxon>
        <taxon>Coriobacteriales</taxon>
        <taxon>Coriobacteriaceae</taxon>
        <taxon>Collinsella</taxon>
    </lineage>
</organism>
<dbReference type="Gene3D" id="3.90.1150.10">
    <property type="entry name" value="Aspartate Aminotransferase, domain 1"/>
    <property type="match status" value="1"/>
</dbReference>
<evidence type="ECO:0000256" key="4">
    <source>
        <dbReference type="ARBA" id="ARBA00023239"/>
    </source>
</evidence>
<dbReference type="InterPro" id="IPR015421">
    <property type="entry name" value="PyrdxlP-dep_Trfase_major"/>
</dbReference>
<gene>
    <name evidence="7" type="primary">patB_1</name>
    <name evidence="7" type="ORF">KCJAJFAP_01241</name>
</gene>
<dbReference type="Pfam" id="PF00155">
    <property type="entry name" value="Aminotran_1_2"/>
    <property type="match status" value="1"/>
</dbReference>
<reference evidence="7 8" key="1">
    <citation type="submission" date="2019-10" db="EMBL/GenBank/DDBJ databases">
        <authorList>
            <person name="Wolf R A."/>
        </authorList>
    </citation>
    <scope>NUCLEOTIDE SEQUENCE [LARGE SCALE GENOMIC DNA]</scope>
    <source>
        <strain evidence="7">Collinsella_aerofaciens_MC2</strain>
    </source>
</reference>
<keyword evidence="8" id="KW-1185">Reference proteome</keyword>
<keyword evidence="3" id="KW-0663">Pyridoxal phosphate</keyword>
<dbReference type="InterPro" id="IPR051798">
    <property type="entry name" value="Class-II_PLP-Dep_Aminotrans"/>
</dbReference>
<dbReference type="EMBL" id="CABWIE010000036">
    <property type="protein sequence ID" value="VWM03076.1"/>
    <property type="molecule type" value="Genomic_DNA"/>
</dbReference>
<keyword evidence="4 7" id="KW-0456">Lyase</keyword>